<keyword evidence="3" id="KW-0472">Membrane</keyword>
<proteinExistence type="predicted"/>
<protein>
    <submittedName>
        <fullName evidence="8">Lipoprotein</fullName>
    </submittedName>
</protein>
<keyword evidence="4" id="KW-0564">Palmitate</keyword>
<evidence type="ECO:0000256" key="7">
    <source>
        <dbReference type="SAM" id="MobiDB-lite"/>
    </source>
</evidence>
<keyword evidence="9" id="KW-1185">Reference proteome</keyword>
<keyword evidence="5" id="KW-0998">Cell outer membrane</keyword>
<evidence type="ECO:0000256" key="6">
    <source>
        <dbReference type="ARBA" id="ARBA00023288"/>
    </source>
</evidence>
<name>A0ABW2EY89_9GAMM</name>
<dbReference type="PROSITE" id="PS51257">
    <property type="entry name" value="PROKAR_LIPOPROTEIN"/>
    <property type="match status" value="1"/>
</dbReference>
<comment type="caution">
    <text evidence="8">The sequence shown here is derived from an EMBL/GenBank/DDBJ whole genome shotgun (WGS) entry which is preliminary data.</text>
</comment>
<dbReference type="Pfam" id="PF13627">
    <property type="entry name" value="LptM_cons"/>
    <property type="match status" value="1"/>
</dbReference>
<dbReference type="InterPro" id="IPR032831">
    <property type="entry name" value="LptM_cons"/>
</dbReference>
<dbReference type="EMBL" id="JBHSZP010000014">
    <property type="protein sequence ID" value="MFC7089708.1"/>
    <property type="molecule type" value="Genomic_DNA"/>
</dbReference>
<dbReference type="RefSeq" id="WP_346061075.1">
    <property type="nucleotide sequence ID" value="NZ_BAAADR010000002.1"/>
</dbReference>
<dbReference type="Proteomes" id="UP001596411">
    <property type="component" value="Unassembled WGS sequence"/>
</dbReference>
<evidence type="ECO:0000256" key="2">
    <source>
        <dbReference type="ARBA" id="ARBA00022729"/>
    </source>
</evidence>
<organism evidence="8 9">
    <name type="scientific">Halomonas salifodinae</name>
    <dbReference type="NCBI Taxonomy" id="438745"/>
    <lineage>
        <taxon>Bacteria</taxon>
        <taxon>Pseudomonadati</taxon>
        <taxon>Pseudomonadota</taxon>
        <taxon>Gammaproteobacteria</taxon>
        <taxon>Oceanospirillales</taxon>
        <taxon>Halomonadaceae</taxon>
        <taxon>Halomonas</taxon>
    </lineage>
</organism>
<feature type="region of interest" description="Disordered" evidence="7">
    <location>
        <begin position="21"/>
        <end position="41"/>
    </location>
</feature>
<evidence type="ECO:0000313" key="9">
    <source>
        <dbReference type="Proteomes" id="UP001596411"/>
    </source>
</evidence>
<comment type="subcellular location">
    <subcellularLocation>
        <location evidence="1">Cell outer membrane</location>
        <topology evidence="1">Lipid-anchor</topology>
    </subcellularLocation>
</comment>
<evidence type="ECO:0000256" key="1">
    <source>
        <dbReference type="ARBA" id="ARBA00004459"/>
    </source>
</evidence>
<evidence type="ECO:0000256" key="4">
    <source>
        <dbReference type="ARBA" id="ARBA00023139"/>
    </source>
</evidence>
<sequence>MARLALGLLLLMLLTACGQQGPLYLPETPPPEAATPTDDEA</sequence>
<dbReference type="NCBIfam" id="NF047847">
    <property type="entry name" value="SS_mature_LptM"/>
    <property type="match status" value="1"/>
</dbReference>
<evidence type="ECO:0000313" key="8">
    <source>
        <dbReference type="EMBL" id="MFC7089708.1"/>
    </source>
</evidence>
<accession>A0ABW2EY89</accession>
<reference evidence="9" key="1">
    <citation type="journal article" date="2019" name="Int. J. Syst. Evol. Microbiol.">
        <title>The Global Catalogue of Microorganisms (GCM) 10K type strain sequencing project: providing services to taxonomists for standard genome sequencing and annotation.</title>
        <authorList>
            <consortium name="The Broad Institute Genomics Platform"/>
            <consortium name="The Broad Institute Genome Sequencing Center for Infectious Disease"/>
            <person name="Wu L."/>
            <person name="Ma J."/>
        </authorList>
    </citation>
    <scope>NUCLEOTIDE SEQUENCE [LARGE SCALE GENOMIC DNA]</scope>
    <source>
        <strain evidence="9">CGMCC 1.13666</strain>
    </source>
</reference>
<keyword evidence="6 8" id="KW-0449">Lipoprotein</keyword>
<keyword evidence="2" id="KW-0732">Signal</keyword>
<evidence type="ECO:0000256" key="5">
    <source>
        <dbReference type="ARBA" id="ARBA00023237"/>
    </source>
</evidence>
<evidence type="ECO:0000256" key="3">
    <source>
        <dbReference type="ARBA" id="ARBA00023136"/>
    </source>
</evidence>
<gene>
    <name evidence="8" type="ORF">ACFQH5_09110</name>
</gene>